<reference evidence="2" key="1">
    <citation type="journal article" date="2020" name="mSystems">
        <title>Genome- and Community-Level Interaction Insights into Carbon Utilization and Element Cycling Functions of Hydrothermarchaeota in Hydrothermal Sediment.</title>
        <authorList>
            <person name="Zhou Z."/>
            <person name="Liu Y."/>
            <person name="Xu W."/>
            <person name="Pan J."/>
            <person name="Luo Z.H."/>
            <person name="Li M."/>
        </authorList>
    </citation>
    <scope>NUCLEOTIDE SEQUENCE [LARGE SCALE GENOMIC DNA]</scope>
    <source>
        <strain evidence="2">HyVt-456</strain>
    </source>
</reference>
<sequence>MGCWSYPVACVYYIRYILSNFNREGTIMARPSKMRGISRIDSKNTHGWYVRVYANGGVFCSKLYSDRLYGGKDKALESAIKYRDHNQEVADKYKRQGRNPNRKPLYKRAPKNNTTGQVGVNEVKAILNGREVHYFQATWSENGEPQSKKFYISKKRSREKAMKEAIAYRQKMEKIVLKKFKAYVKEIEKKERDRIRLMNKEKM</sequence>
<name>A0A7V1PTS9_CALAY</name>
<protein>
    <recommendedName>
        <fullName evidence="3">AP2 domain-containing protein</fullName>
    </recommendedName>
</protein>
<organism evidence="2">
    <name type="scientific">Caldithrix abyssi</name>
    <dbReference type="NCBI Taxonomy" id="187145"/>
    <lineage>
        <taxon>Bacteria</taxon>
        <taxon>Pseudomonadati</taxon>
        <taxon>Calditrichota</taxon>
        <taxon>Calditrichia</taxon>
        <taxon>Calditrichales</taxon>
        <taxon>Calditrichaceae</taxon>
        <taxon>Caldithrix</taxon>
    </lineage>
</organism>
<dbReference type="Gene3D" id="1.20.5.2050">
    <property type="match status" value="1"/>
</dbReference>
<dbReference type="AlphaFoldDB" id="A0A7V1PTS9"/>
<evidence type="ECO:0000313" key="2">
    <source>
        <dbReference type="EMBL" id="HED09973.1"/>
    </source>
</evidence>
<dbReference type="EMBL" id="DRLD01000126">
    <property type="protein sequence ID" value="HED09973.1"/>
    <property type="molecule type" value="Genomic_DNA"/>
</dbReference>
<evidence type="ECO:0000256" key="1">
    <source>
        <dbReference type="SAM" id="MobiDB-lite"/>
    </source>
</evidence>
<dbReference type="Proteomes" id="UP000886005">
    <property type="component" value="Unassembled WGS sequence"/>
</dbReference>
<evidence type="ECO:0008006" key="3">
    <source>
        <dbReference type="Google" id="ProtNLM"/>
    </source>
</evidence>
<accession>A0A7V1PTS9</accession>
<feature type="region of interest" description="Disordered" evidence="1">
    <location>
        <begin position="88"/>
        <end position="114"/>
    </location>
</feature>
<proteinExistence type="predicted"/>
<gene>
    <name evidence="2" type="ORF">ENJ10_04750</name>
</gene>
<comment type="caution">
    <text evidence="2">The sequence shown here is derived from an EMBL/GenBank/DDBJ whole genome shotgun (WGS) entry which is preliminary data.</text>
</comment>
<feature type="compositionally biased region" description="Basic residues" evidence="1">
    <location>
        <begin position="95"/>
        <end position="110"/>
    </location>
</feature>